<dbReference type="Proteomes" id="UP000487350">
    <property type="component" value="Unassembled WGS sequence"/>
</dbReference>
<evidence type="ECO:0000313" key="10">
    <source>
        <dbReference type="Proteomes" id="UP000487350"/>
    </source>
</evidence>
<name>A0A844AWQ7_9BURK</name>
<evidence type="ECO:0000256" key="3">
    <source>
        <dbReference type="ARBA" id="ARBA00022448"/>
    </source>
</evidence>
<dbReference type="PANTHER" id="PTHR32063:SF19">
    <property type="entry name" value="CATION EFFLUX SYSTEM PROTEIN CUSA"/>
    <property type="match status" value="1"/>
</dbReference>
<feature type="transmembrane region" description="Helical" evidence="8">
    <location>
        <begin position="923"/>
        <end position="947"/>
    </location>
</feature>
<keyword evidence="7 8" id="KW-0472">Membrane</keyword>
<dbReference type="Gene3D" id="3.30.70.1320">
    <property type="entry name" value="Multidrug efflux transporter AcrB pore domain like"/>
    <property type="match status" value="1"/>
</dbReference>
<comment type="caution">
    <text evidence="9">The sequence shown here is derived from an EMBL/GenBank/DDBJ whole genome shotgun (WGS) entry which is preliminary data.</text>
</comment>
<proteinExistence type="inferred from homology"/>
<dbReference type="Gene3D" id="3.30.2090.10">
    <property type="entry name" value="Multidrug efflux transporter AcrB TolC docking domain, DN and DC subdomains"/>
    <property type="match status" value="2"/>
</dbReference>
<dbReference type="Pfam" id="PF00873">
    <property type="entry name" value="ACR_tran"/>
    <property type="match status" value="1"/>
</dbReference>
<keyword evidence="5 8" id="KW-0812">Transmembrane</keyword>
<comment type="subcellular location">
    <subcellularLocation>
        <location evidence="1">Cell membrane</location>
        <topology evidence="1">Multi-pass membrane protein</topology>
    </subcellularLocation>
</comment>
<keyword evidence="4" id="KW-1003">Cell membrane</keyword>
<feature type="transmembrane region" description="Helical" evidence="8">
    <location>
        <begin position="445"/>
        <end position="464"/>
    </location>
</feature>
<dbReference type="GO" id="GO:0005886">
    <property type="term" value="C:plasma membrane"/>
    <property type="evidence" value="ECO:0007669"/>
    <property type="project" value="UniProtKB-SubCell"/>
</dbReference>
<feature type="transmembrane region" description="Helical" evidence="8">
    <location>
        <begin position="341"/>
        <end position="357"/>
    </location>
</feature>
<dbReference type="GO" id="GO:0042910">
    <property type="term" value="F:xenobiotic transmembrane transporter activity"/>
    <property type="evidence" value="ECO:0007669"/>
    <property type="project" value="TreeGrafter"/>
</dbReference>
<dbReference type="InterPro" id="IPR004763">
    <property type="entry name" value="CusA-like"/>
</dbReference>
<evidence type="ECO:0000256" key="2">
    <source>
        <dbReference type="ARBA" id="ARBA00010942"/>
    </source>
</evidence>
<dbReference type="PRINTS" id="PR00702">
    <property type="entry name" value="ACRIFLAVINRP"/>
</dbReference>
<dbReference type="Gene3D" id="1.20.1640.10">
    <property type="entry name" value="Multidrug efflux transporter AcrB transmembrane domain"/>
    <property type="match status" value="2"/>
</dbReference>
<keyword evidence="3" id="KW-0813">Transport</keyword>
<feature type="transmembrane region" description="Helical" evidence="8">
    <location>
        <begin position="537"/>
        <end position="554"/>
    </location>
</feature>
<evidence type="ECO:0000256" key="4">
    <source>
        <dbReference type="ARBA" id="ARBA00022475"/>
    </source>
</evidence>
<evidence type="ECO:0000313" key="9">
    <source>
        <dbReference type="EMBL" id="MRD48514.1"/>
    </source>
</evidence>
<evidence type="ECO:0000256" key="8">
    <source>
        <dbReference type="SAM" id="Phobius"/>
    </source>
</evidence>
<dbReference type="SUPFAM" id="SSF82714">
    <property type="entry name" value="Multidrug efflux transporter AcrB TolC docking domain, DN and DC subdomains"/>
    <property type="match status" value="2"/>
</dbReference>
<feature type="transmembrane region" description="Helical" evidence="8">
    <location>
        <begin position="897"/>
        <end position="917"/>
    </location>
</feature>
<feature type="transmembrane region" description="Helical" evidence="8">
    <location>
        <begin position="362"/>
        <end position="383"/>
    </location>
</feature>
<keyword evidence="6 8" id="KW-1133">Transmembrane helix</keyword>
<dbReference type="PANTHER" id="PTHR32063">
    <property type="match status" value="1"/>
</dbReference>
<feature type="transmembrane region" description="Helical" evidence="8">
    <location>
        <begin position="1009"/>
        <end position="1034"/>
    </location>
</feature>
<comment type="similarity">
    <text evidence="2">Belongs to the resistance-nodulation-cell division (RND) (TC 2.A.6) family.</text>
</comment>
<feature type="transmembrane region" description="Helical" evidence="8">
    <location>
        <begin position="484"/>
        <end position="504"/>
    </location>
</feature>
<accession>A0A844AWQ7</accession>
<evidence type="ECO:0000256" key="1">
    <source>
        <dbReference type="ARBA" id="ARBA00004651"/>
    </source>
</evidence>
<evidence type="ECO:0000256" key="7">
    <source>
        <dbReference type="ARBA" id="ARBA00023136"/>
    </source>
</evidence>
<sequence length="1046" mass="112710">MIARLIRWSVANRFLVLLATLALGAWGVYSLRSTPIDALPDLSDVQVIIRTSYPGQAPQIVENQVTYPLATTMLSVPGAKAVRGFSFFGDSFVYVLFDDGTDLYWARSRVLEYLNQVQARLPASAKTSLGPDATGVGWIFEYALVDRSGRNDLSQLRTLQDWFLKYELKSLPDVAEVASVGGMVRQYQVVVDPAKLVAYGITYNQVREALLAGNQETGGSVLELAEVEYMVRASGYLRSLDDFRAIPLAARGGVPVTLGDVAIVQVGPEMRRGIAELDGEGEVAGGVVILRSGKNAQATIAAVKARLADLQKSLPAGVEVVTTYDRSALIERAITNLTHKLIEEFIVVAIVCAVFLWHLRSALVAIIALPLGVLTAFLVMRYQGINANIMSLGGIAIAIGAMVDAAVVMIENAHKRIEAWQHAHPDGVLQGDERWRVMTEAAEEVGPALFFSLLIITLSFIPVFTLQAQEGRLFGPLAFTKTYAMAAAAGLSVTLIPVLMGYWIRGRIPDERRNPITRALIAAYQPALEAVLRRPKATLVVAVILLATTAWPLMRLGGEFLPPLDEGDLLYMPSALPGMSAQKASELLQRTNRMIKTVPEVQRVFGKAGRAETATDPAPLEMFETTIQLKPRDQWRAGMTPEKLVAELDSAVKVPGLSNIWVPPIRNRIDMLATGIKSPIGVKVSGSSLAAIDRIAAAVEQVARQVPGVSSALAERLTGGRYVDVQIDRVAAARYGLNIADVQALVAGAIGGENVSETIEGLARFPINLRYPREWRDTPQRLAELPILTATGQQITLGTVAKVAISDGPPMLKSENARPSGWVYVDVRDRDLASVAEDLRRAVAAQVKLDPGMSIAYSGQFEYMERANARLKVVVPATLLIIFVLLYLTFGRLDEAVLIMATLPFALTGGVWFLYLMGYHLSVATGVGFIALAGVAAEFGVVMLLYLKHALHDHLAGGIATTKTVVDDAIREGAVLRVRPKAMTVAVILAGLVPIVWGSGTGSEVMSRIAAPMLGGMITAPLLSLFIVPAVYALMRRPKGGAAVAA</sequence>
<dbReference type="GO" id="GO:0008324">
    <property type="term" value="F:monoatomic cation transmembrane transporter activity"/>
    <property type="evidence" value="ECO:0007669"/>
    <property type="project" value="InterPro"/>
</dbReference>
<dbReference type="OrthoDB" id="9798415at2"/>
<gene>
    <name evidence="9" type="ORF">GHT07_14600</name>
</gene>
<dbReference type="NCBIfam" id="TIGR00914">
    <property type="entry name" value="2A0601"/>
    <property type="match status" value="1"/>
</dbReference>
<reference evidence="9 10" key="1">
    <citation type="submission" date="2019-11" db="EMBL/GenBank/DDBJ databases">
        <title>Caenimonas koreensis gen. nov., sp. nov., isolated from activated sludge.</title>
        <authorList>
            <person name="Seung H.R."/>
        </authorList>
    </citation>
    <scope>NUCLEOTIDE SEQUENCE [LARGE SCALE GENOMIC DNA]</scope>
    <source>
        <strain evidence="9 10">EMB320</strain>
    </source>
</reference>
<organism evidence="9 10">
    <name type="scientific">Caenimonas koreensis DSM 17982</name>
    <dbReference type="NCBI Taxonomy" id="1121255"/>
    <lineage>
        <taxon>Bacteria</taxon>
        <taxon>Pseudomonadati</taxon>
        <taxon>Pseudomonadota</taxon>
        <taxon>Betaproteobacteria</taxon>
        <taxon>Burkholderiales</taxon>
        <taxon>Comamonadaceae</taxon>
        <taxon>Caenimonas</taxon>
    </lineage>
</organism>
<evidence type="ECO:0000256" key="5">
    <source>
        <dbReference type="ARBA" id="ARBA00022692"/>
    </source>
</evidence>
<dbReference type="RefSeq" id="WP_153585832.1">
    <property type="nucleotide sequence ID" value="NZ_WJBU01000013.1"/>
</dbReference>
<dbReference type="InterPro" id="IPR001036">
    <property type="entry name" value="Acrflvin-R"/>
</dbReference>
<keyword evidence="10" id="KW-1185">Reference proteome</keyword>
<feature type="transmembrane region" description="Helical" evidence="8">
    <location>
        <begin position="980"/>
        <end position="997"/>
    </location>
</feature>
<feature type="transmembrane region" description="Helical" evidence="8">
    <location>
        <begin position="389"/>
        <end position="410"/>
    </location>
</feature>
<dbReference type="Gene3D" id="3.30.70.1440">
    <property type="entry name" value="Multidrug efflux transporter AcrB pore domain"/>
    <property type="match status" value="1"/>
</dbReference>
<feature type="transmembrane region" description="Helical" evidence="8">
    <location>
        <begin position="873"/>
        <end position="890"/>
    </location>
</feature>
<dbReference type="InterPro" id="IPR027463">
    <property type="entry name" value="AcrB_DN_DC_subdom"/>
</dbReference>
<dbReference type="AlphaFoldDB" id="A0A844AWQ7"/>
<dbReference type="EMBL" id="WJBU01000013">
    <property type="protein sequence ID" value="MRD48514.1"/>
    <property type="molecule type" value="Genomic_DNA"/>
</dbReference>
<protein>
    <submittedName>
        <fullName evidence="9">CusA/CzcA family heavy metal efflux RND transporter</fullName>
    </submittedName>
</protein>
<dbReference type="SUPFAM" id="SSF82866">
    <property type="entry name" value="Multidrug efflux transporter AcrB transmembrane domain"/>
    <property type="match status" value="2"/>
</dbReference>
<dbReference type="SUPFAM" id="SSF82693">
    <property type="entry name" value="Multidrug efflux transporter AcrB pore domain, PN1, PN2, PC1 and PC2 subdomains"/>
    <property type="match status" value="2"/>
</dbReference>
<evidence type="ECO:0000256" key="6">
    <source>
        <dbReference type="ARBA" id="ARBA00022989"/>
    </source>
</evidence>
<dbReference type="Gene3D" id="3.30.70.1430">
    <property type="entry name" value="Multidrug efflux transporter AcrB pore domain"/>
    <property type="match status" value="2"/>
</dbReference>